<dbReference type="EMBL" id="NHYD01000753">
    <property type="protein sequence ID" value="PPQ93416.1"/>
    <property type="molecule type" value="Genomic_DNA"/>
</dbReference>
<feature type="region of interest" description="Disordered" evidence="4">
    <location>
        <begin position="736"/>
        <end position="800"/>
    </location>
</feature>
<reference evidence="6 7" key="1">
    <citation type="journal article" date="2018" name="Evol. Lett.">
        <title>Horizontal gene cluster transfer increased hallucinogenic mushroom diversity.</title>
        <authorList>
            <person name="Reynolds H.T."/>
            <person name="Vijayakumar V."/>
            <person name="Gluck-Thaler E."/>
            <person name="Korotkin H.B."/>
            <person name="Matheny P.B."/>
            <person name="Slot J.C."/>
        </authorList>
    </citation>
    <scope>NUCLEOTIDE SEQUENCE [LARGE SCALE GENOMIC DNA]</scope>
    <source>
        <strain evidence="6 7">2631</strain>
    </source>
</reference>
<keyword evidence="2" id="KW-0539">Nucleus</keyword>
<feature type="compositionally biased region" description="Basic residues" evidence="4">
    <location>
        <begin position="753"/>
        <end position="765"/>
    </location>
</feature>
<feature type="domain" description="Xylanolytic transcriptional activator regulatory" evidence="5">
    <location>
        <begin position="344"/>
        <end position="417"/>
    </location>
</feature>
<dbReference type="Proteomes" id="UP000283269">
    <property type="component" value="Unassembled WGS sequence"/>
</dbReference>
<dbReference type="PANTHER" id="PTHR31001:SF56">
    <property type="entry name" value="ZN(2)-C6 FUNGAL-TYPE DOMAIN-CONTAINING PROTEIN"/>
    <property type="match status" value="1"/>
</dbReference>
<gene>
    <name evidence="6" type="ORF">CVT25_004488</name>
</gene>
<dbReference type="Pfam" id="PF04082">
    <property type="entry name" value="Fungal_trans"/>
    <property type="match status" value="1"/>
</dbReference>
<dbReference type="GO" id="GO:0003677">
    <property type="term" value="F:DNA binding"/>
    <property type="evidence" value="ECO:0007669"/>
    <property type="project" value="InterPro"/>
</dbReference>
<dbReference type="GO" id="GO:0008270">
    <property type="term" value="F:zinc ion binding"/>
    <property type="evidence" value="ECO:0007669"/>
    <property type="project" value="InterPro"/>
</dbReference>
<feature type="region of interest" description="Disordered" evidence="4">
    <location>
        <begin position="107"/>
        <end position="142"/>
    </location>
</feature>
<dbReference type="InParanoid" id="A0A409XRU9"/>
<evidence type="ECO:0000256" key="2">
    <source>
        <dbReference type="ARBA" id="ARBA00023242"/>
    </source>
</evidence>
<sequence length="870" mass="97317">MGSGGKDKEPRQRKKPGRVAHGATVGAVPCEKCVSRGCGSICPDGVLQPGKGGRLYLADTEELYNRIEDISSRNRELETALRKLQETVSPEQTHPLLATNVLRLNIQQGSSSEPSTSSSSKSPSTSRISPTTHPPDPPEMRVDEEHNVVDAFGTLAMTRRADSSFFGRTARPEYLAQVTNKPQRLPRPALSRLTKRIKEASFPELELYNDDLLAEIFELLPPQTEALHLCEVYLEYGKFLYAPISRQELLEETLAVVYRARHFGGFEHYHSLSLLFIVFAIATLFNPNQQSFSTNAQEYYYLSRTSLGFTQPFHETSLTSIQILIHMAHYIDLSDMEPEGVEAAWMHVGNALRLGMKVGLNCNSARWKLADEVIQRRHGLFWRLFVSDTWMSLHLGRSPSISAAHFDCPTPSNNLESDQDAANFHEWNIGFTILLHSVLEAAFGPKQPPYSTILDLDRRIRDAPVPNQWRTPSEEEMAAPPPDIAMYRWLILSAKEIGNAADTASYLLTNITRTALLNLHRAYFAQALQESPADLQRHRYLPSVVAIYRSSWRLIRGLALTWMVIPKFLARVNLAWSHGLSAAVVMCLFVTRAPTSHMTTAALEELDNLDSLFDSSASSCGPAAKLLNSVQTLRRKAQEAIGLPHARFHQTDESISISTTELDRLNGRTYLHTENGFSTCSSTADPRSRATSVTISDIAEGHGRPPWFHNTDNVHPTIAQDLREFALRNSISTTPPSMSFFDFPSDPLPTTRPHLRPNSHQHQHPHPQEVDQRPQRDSPPETARLLLQPFHPPPPPPLQPLLPPRNESLFQSLQAPYFHASPALHPDPFLDPRSRMVFAPGFQSGFTGGYGASPIALDSSWNNFVEQLGF</sequence>
<name>A0A409XRU9_PSICY</name>
<dbReference type="PANTHER" id="PTHR31001">
    <property type="entry name" value="UNCHARACTERIZED TRANSCRIPTIONAL REGULATORY PROTEIN"/>
    <property type="match status" value="1"/>
</dbReference>
<dbReference type="InterPro" id="IPR007219">
    <property type="entry name" value="XnlR_reg_dom"/>
</dbReference>
<feature type="region of interest" description="Disordered" evidence="4">
    <location>
        <begin position="1"/>
        <end position="21"/>
    </location>
</feature>
<keyword evidence="3" id="KW-0175">Coiled coil</keyword>
<comment type="subcellular location">
    <subcellularLocation>
        <location evidence="1">Nucleus</location>
    </subcellularLocation>
</comment>
<evidence type="ECO:0000256" key="3">
    <source>
        <dbReference type="SAM" id="Coils"/>
    </source>
</evidence>
<accession>A0A409XRU9</accession>
<feature type="compositionally biased region" description="Basic and acidic residues" evidence="4">
    <location>
        <begin position="1"/>
        <end position="10"/>
    </location>
</feature>
<evidence type="ECO:0000313" key="7">
    <source>
        <dbReference type="Proteomes" id="UP000283269"/>
    </source>
</evidence>
<feature type="compositionally biased region" description="Low complexity" evidence="4">
    <location>
        <begin position="110"/>
        <end position="131"/>
    </location>
</feature>
<evidence type="ECO:0000256" key="4">
    <source>
        <dbReference type="SAM" id="MobiDB-lite"/>
    </source>
</evidence>
<dbReference type="GO" id="GO:0005634">
    <property type="term" value="C:nucleus"/>
    <property type="evidence" value="ECO:0007669"/>
    <property type="project" value="UniProtKB-SubCell"/>
</dbReference>
<dbReference type="InterPro" id="IPR050613">
    <property type="entry name" value="Sec_Metabolite_Reg"/>
</dbReference>
<comment type="caution">
    <text evidence="6">The sequence shown here is derived from an EMBL/GenBank/DDBJ whole genome shotgun (WGS) entry which is preliminary data.</text>
</comment>
<organism evidence="6 7">
    <name type="scientific">Psilocybe cyanescens</name>
    <dbReference type="NCBI Taxonomy" id="93625"/>
    <lineage>
        <taxon>Eukaryota</taxon>
        <taxon>Fungi</taxon>
        <taxon>Dikarya</taxon>
        <taxon>Basidiomycota</taxon>
        <taxon>Agaricomycotina</taxon>
        <taxon>Agaricomycetes</taxon>
        <taxon>Agaricomycetidae</taxon>
        <taxon>Agaricales</taxon>
        <taxon>Agaricineae</taxon>
        <taxon>Strophariaceae</taxon>
        <taxon>Psilocybe</taxon>
    </lineage>
</organism>
<dbReference type="OrthoDB" id="424974at2759"/>
<evidence type="ECO:0000259" key="5">
    <source>
        <dbReference type="SMART" id="SM00906"/>
    </source>
</evidence>
<feature type="compositionally biased region" description="Basic and acidic residues" evidence="4">
    <location>
        <begin position="766"/>
        <end position="779"/>
    </location>
</feature>
<evidence type="ECO:0000256" key="1">
    <source>
        <dbReference type="ARBA" id="ARBA00004123"/>
    </source>
</evidence>
<dbReference type="STRING" id="93625.A0A409XRU9"/>
<feature type="coiled-coil region" evidence="3">
    <location>
        <begin position="60"/>
        <end position="87"/>
    </location>
</feature>
<proteinExistence type="predicted"/>
<dbReference type="SMART" id="SM00906">
    <property type="entry name" value="Fungal_trans"/>
    <property type="match status" value="1"/>
</dbReference>
<feature type="compositionally biased region" description="Pro residues" evidence="4">
    <location>
        <begin position="790"/>
        <end position="800"/>
    </location>
</feature>
<protein>
    <recommendedName>
        <fullName evidence="5">Xylanolytic transcriptional activator regulatory domain-containing protein</fullName>
    </recommendedName>
</protein>
<keyword evidence="7" id="KW-1185">Reference proteome</keyword>
<dbReference type="CDD" id="cd12148">
    <property type="entry name" value="fungal_TF_MHR"/>
    <property type="match status" value="1"/>
</dbReference>
<dbReference type="GO" id="GO:0006351">
    <property type="term" value="P:DNA-templated transcription"/>
    <property type="evidence" value="ECO:0007669"/>
    <property type="project" value="InterPro"/>
</dbReference>
<evidence type="ECO:0000313" key="6">
    <source>
        <dbReference type="EMBL" id="PPQ93416.1"/>
    </source>
</evidence>
<dbReference type="AlphaFoldDB" id="A0A409XRU9"/>